<organism evidence="1 2">
    <name type="scientific">Thermoflexibacter ruber</name>
    <dbReference type="NCBI Taxonomy" id="1003"/>
    <lineage>
        <taxon>Bacteria</taxon>
        <taxon>Pseudomonadati</taxon>
        <taxon>Bacteroidota</taxon>
        <taxon>Cytophagia</taxon>
        <taxon>Cytophagales</taxon>
        <taxon>Thermoflexibacteraceae</taxon>
        <taxon>Thermoflexibacter</taxon>
    </lineage>
</organism>
<dbReference type="AlphaFoldDB" id="A0A1I2A8V2"/>
<gene>
    <name evidence="1" type="ORF">SAMN04488541_100173</name>
</gene>
<evidence type="ECO:0008006" key="3">
    <source>
        <dbReference type="Google" id="ProtNLM"/>
    </source>
</evidence>
<name>A0A1I2A8V2_9BACT</name>
<evidence type="ECO:0000313" key="1">
    <source>
        <dbReference type="EMBL" id="SFE40256.1"/>
    </source>
</evidence>
<keyword evidence="2" id="KW-1185">Reference proteome</keyword>
<dbReference type="EMBL" id="FONY01000001">
    <property type="protein sequence ID" value="SFE40256.1"/>
    <property type="molecule type" value="Genomic_DNA"/>
</dbReference>
<proteinExistence type="predicted"/>
<protein>
    <recommendedName>
        <fullName evidence="3">DUF885 family protein</fullName>
    </recommendedName>
</protein>
<dbReference type="STRING" id="1003.SAMN04488541_100173"/>
<accession>A0A1I2A8V2</accession>
<evidence type="ECO:0000313" key="2">
    <source>
        <dbReference type="Proteomes" id="UP000199513"/>
    </source>
</evidence>
<dbReference type="Proteomes" id="UP000199513">
    <property type="component" value="Unassembled WGS sequence"/>
</dbReference>
<sequence length="573" mass="67077">MQICSFEYLISDLHMKHLFKLFSLWFLYLVLQSCANEPSTLPQTALPQLVPAKYEDLVALFREWRNFETPPLREGAPDYTVSTFEQRMPTFKHLQAKLLSMDTAKWTVEQKVDWCIVKAEMNGFDFNYRILRPWERDPAFYKSVWTERSDVPAHEGPIHHAIIDLWTYTFPLSEEEKKKLIKALQVIPPLNEQAKVNLVGNAKDLWIAGIRDIRSQSKDLQELLNFPSVKEDNELVATINQAIQSTEALVSWLEAQAKSKNGASGIGKENYTWYQQNVHLVPLTWEQEVMLLKRELARAWSALKLEEHRNRKLPELIDADSPEAYQKLAKQSAQSLLKFLEKEEILSTKPYFEPALRAHLGKYIPKEKRHFFWITAHYDPRPLYSHFYHWFELAQMDKEPHQSEIRRSPLLYNIFDSHNEGIATAVEEMFMQAGLYDDAPRVKEIVYIMLAQRAARGLGSLYAHANLMTMEEAGNIHTEYTPRGWMKTEKELRIFEQHLYMRQPGYGTSYITGKYLIENAIMEFAKKQEEENKPFQIKTFLDQFNAIGNIPVVLAQWQMTEQYPFSDKVMLIK</sequence>
<reference evidence="1 2" key="1">
    <citation type="submission" date="2016-10" db="EMBL/GenBank/DDBJ databases">
        <authorList>
            <person name="de Groot N.N."/>
        </authorList>
    </citation>
    <scope>NUCLEOTIDE SEQUENCE [LARGE SCALE GENOMIC DNA]</scope>
    <source>
        <strain>GEY</strain>
        <strain evidence="2">DSM 9560</strain>
    </source>
</reference>